<dbReference type="GO" id="GO:0005759">
    <property type="term" value="C:mitochondrial matrix"/>
    <property type="evidence" value="ECO:0007669"/>
    <property type="project" value="TreeGrafter"/>
</dbReference>
<proteinExistence type="inferred from homology"/>
<dbReference type="EMBL" id="MU001495">
    <property type="protein sequence ID" value="KAF2448185.1"/>
    <property type="molecule type" value="Genomic_DNA"/>
</dbReference>
<keyword evidence="4" id="KW-1185">Reference proteome</keyword>
<accession>A0A9P4PQ45</accession>
<evidence type="ECO:0000256" key="2">
    <source>
        <dbReference type="RuleBase" id="RU003860"/>
    </source>
</evidence>
<dbReference type="OrthoDB" id="203381at2759"/>
<evidence type="ECO:0000313" key="4">
    <source>
        <dbReference type="Proteomes" id="UP000799764"/>
    </source>
</evidence>
<dbReference type="PANTHER" id="PTHR46188">
    <property type="entry name" value="BOLA-LIKE PROTEIN 3"/>
    <property type="match status" value="1"/>
</dbReference>
<dbReference type="InterPro" id="IPR036065">
    <property type="entry name" value="BolA-like_sf"/>
</dbReference>
<gene>
    <name evidence="3" type="ORF">P171DRAFT_440615</name>
</gene>
<dbReference type="Pfam" id="PF01722">
    <property type="entry name" value="BolA"/>
    <property type="match status" value="1"/>
</dbReference>
<comment type="similarity">
    <text evidence="1 2">Belongs to the BolA/IbaG family.</text>
</comment>
<dbReference type="Gene3D" id="3.30.300.90">
    <property type="entry name" value="BolA-like"/>
    <property type="match status" value="1"/>
</dbReference>
<organism evidence="3 4">
    <name type="scientific">Karstenula rhodostoma CBS 690.94</name>
    <dbReference type="NCBI Taxonomy" id="1392251"/>
    <lineage>
        <taxon>Eukaryota</taxon>
        <taxon>Fungi</taxon>
        <taxon>Dikarya</taxon>
        <taxon>Ascomycota</taxon>
        <taxon>Pezizomycotina</taxon>
        <taxon>Dothideomycetes</taxon>
        <taxon>Pleosporomycetidae</taxon>
        <taxon>Pleosporales</taxon>
        <taxon>Massarineae</taxon>
        <taxon>Didymosphaeriaceae</taxon>
        <taxon>Karstenula</taxon>
    </lineage>
</organism>
<name>A0A9P4PQ45_9PLEO</name>
<dbReference type="Proteomes" id="UP000799764">
    <property type="component" value="Unassembled WGS sequence"/>
</dbReference>
<dbReference type="InterPro" id="IPR052275">
    <property type="entry name" value="Mt_Fe-S_assembly_factor"/>
</dbReference>
<dbReference type="AlphaFoldDB" id="A0A9P4PQ45"/>
<evidence type="ECO:0000313" key="3">
    <source>
        <dbReference type="EMBL" id="KAF2448185.1"/>
    </source>
</evidence>
<reference evidence="3" key="1">
    <citation type="journal article" date="2020" name="Stud. Mycol.">
        <title>101 Dothideomycetes genomes: a test case for predicting lifestyles and emergence of pathogens.</title>
        <authorList>
            <person name="Haridas S."/>
            <person name="Albert R."/>
            <person name="Binder M."/>
            <person name="Bloem J."/>
            <person name="Labutti K."/>
            <person name="Salamov A."/>
            <person name="Andreopoulos B."/>
            <person name="Baker S."/>
            <person name="Barry K."/>
            <person name="Bills G."/>
            <person name="Bluhm B."/>
            <person name="Cannon C."/>
            <person name="Castanera R."/>
            <person name="Culley D."/>
            <person name="Daum C."/>
            <person name="Ezra D."/>
            <person name="Gonzalez J."/>
            <person name="Henrissat B."/>
            <person name="Kuo A."/>
            <person name="Liang C."/>
            <person name="Lipzen A."/>
            <person name="Lutzoni F."/>
            <person name="Magnuson J."/>
            <person name="Mondo S."/>
            <person name="Nolan M."/>
            <person name="Ohm R."/>
            <person name="Pangilinan J."/>
            <person name="Park H.-J."/>
            <person name="Ramirez L."/>
            <person name="Alfaro M."/>
            <person name="Sun H."/>
            <person name="Tritt A."/>
            <person name="Yoshinaga Y."/>
            <person name="Zwiers L.-H."/>
            <person name="Turgeon B."/>
            <person name="Goodwin S."/>
            <person name="Spatafora J."/>
            <person name="Crous P."/>
            <person name="Grigoriev I."/>
        </authorList>
    </citation>
    <scope>NUCLEOTIDE SEQUENCE</scope>
    <source>
        <strain evidence="3">CBS 690.94</strain>
    </source>
</reference>
<dbReference type="PANTHER" id="PTHR46188:SF1">
    <property type="entry name" value="BOLA-LIKE PROTEIN 3"/>
    <property type="match status" value="1"/>
</dbReference>
<dbReference type="SUPFAM" id="SSF82657">
    <property type="entry name" value="BolA-like"/>
    <property type="match status" value="1"/>
</dbReference>
<evidence type="ECO:0000256" key="1">
    <source>
        <dbReference type="ARBA" id="ARBA00005578"/>
    </source>
</evidence>
<sequence length="145" mass="15980">MAPSRALLVVAQLRPSPRLLPATRRTISSCAQAHRSRLSPALLSGPTRAFPALSSRRAYATAAPEPPDYLNEAELHIFNKIKAELQPVKLEVQDISGGCGSMYALQIESERFNGLSVIKQHKMVNEVLKEEIKGWHGVQLRTKAV</sequence>
<protein>
    <submittedName>
        <fullName evidence="3">Bola-like protein</fullName>
    </submittedName>
</protein>
<comment type="caution">
    <text evidence="3">The sequence shown here is derived from an EMBL/GenBank/DDBJ whole genome shotgun (WGS) entry which is preliminary data.</text>
</comment>
<dbReference type="InterPro" id="IPR002634">
    <property type="entry name" value="BolA"/>
</dbReference>